<dbReference type="FunFam" id="1.25.40.20:FF:000443">
    <property type="entry name" value="Putative vps9 domain protein"/>
    <property type="match status" value="1"/>
</dbReference>
<reference evidence="8 9" key="1">
    <citation type="submission" date="2015-03" db="EMBL/GenBank/DDBJ databases">
        <authorList>
            <person name="Morales-Cruz A."/>
            <person name="Amrine K.C."/>
            <person name="Cantu D."/>
        </authorList>
    </citation>
    <scope>NUCLEOTIDE SEQUENCE [LARGE SCALE GENOMIC DNA]</scope>
    <source>
        <strain evidence="8">DS831</strain>
    </source>
</reference>
<feature type="region of interest" description="Disordered" evidence="6">
    <location>
        <begin position="1344"/>
        <end position="1404"/>
    </location>
</feature>
<dbReference type="FunFam" id="1.25.40.10:FF:000207">
    <property type="entry name" value="Small glutamine-rich tetratricopeptide repeat-containing protein"/>
    <property type="match status" value="1"/>
</dbReference>
<dbReference type="Proteomes" id="UP000034182">
    <property type="component" value="Unassembled WGS sequence"/>
</dbReference>
<dbReference type="GO" id="GO:0005085">
    <property type="term" value="F:guanyl-nucleotide exchange factor activity"/>
    <property type="evidence" value="ECO:0007669"/>
    <property type="project" value="TreeGrafter"/>
</dbReference>
<protein>
    <submittedName>
        <fullName evidence="8">Putative vps9 domain protein</fullName>
    </submittedName>
</protein>
<evidence type="ECO:0000256" key="4">
    <source>
        <dbReference type="ARBA" id="ARBA00022803"/>
    </source>
</evidence>
<feature type="repeat" description="TPR" evidence="5">
    <location>
        <begin position="1232"/>
        <end position="1265"/>
    </location>
</feature>
<keyword evidence="4 5" id="KW-0802">TPR repeat</keyword>
<dbReference type="CDD" id="cd06093">
    <property type="entry name" value="PX_domain"/>
    <property type="match status" value="1"/>
</dbReference>
<dbReference type="InterPro" id="IPR011990">
    <property type="entry name" value="TPR-like_helical_dom_sf"/>
</dbReference>
<dbReference type="InterPro" id="IPR003123">
    <property type="entry name" value="VPS9"/>
</dbReference>
<evidence type="ECO:0000256" key="6">
    <source>
        <dbReference type="SAM" id="MobiDB-lite"/>
    </source>
</evidence>
<dbReference type="Pfam" id="PF16546">
    <property type="entry name" value="SGTA_dimer"/>
    <property type="match status" value="1"/>
</dbReference>
<evidence type="ECO:0000256" key="2">
    <source>
        <dbReference type="ARBA" id="ARBA00008175"/>
    </source>
</evidence>
<dbReference type="GO" id="GO:0045022">
    <property type="term" value="P:early endosome to late endosome transport"/>
    <property type="evidence" value="ECO:0007669"/>
    <property type="project" value="TreeGrafter"/>
</dbReference>
<dbReference type="GO" id="GO:0030133">
    <property type="term" value="C:transport vesicle"/>
    <property type="evidence" value="ECO:0007669"/>
    <property type="project" value="TreeGrafter"/>
</dbReference>
<dbReference type="PROSITE" id="PS50005">
    <property type="entry name" value="TPR"/>
    <property type="match status" value="1"/>
</dbReference>
<keyword evidence="3" id="KW-0677">Repeat</keyword>
<dbReference type="InterPro" id="IPR032374">
    <property type="entry name" value="SGTA_dimer"/>
</dbReference>
<dbReference type="Gene3D" id="1.20.1050.80">
    <property type="entry name" value="VPS9 domain"/>
    <property type="match status" value="1"/>
</dbReference>
<dbReference type="GO" id="GO:0000149">
    <property type="term" value="F:SNARE binding"/>
    <property type="evidence" value="ECO:0007669"/>
    <property type="project" value="TreeGrafter"/>
</dbReference>
<evidence type="ECO:0000256" key="3">
    <source>
        <dbReference type="ARBA" id="ARBA00022737"/>
    </source>
</evidence>
<feature type="region of interest" description="Disordered" evidence="6">
    <location>
        <begin position="1442"/>
        <end position="1514"/>
    </location>
</feature>
<dbReference type="FunFam" id="1.10.260.100:FF:000011">
    <property type="entry name" value="TPR Domain containing protein"/>
    <property type="match status" value="1"/>
</dbReference>
<dbReference type="PANTHER" id="PTHR24170">
    <property type="entry name" value="ANKYRIN REPEAT DOMAIN-CONTAINING PROTEIN 27"/>
    <property type="match status" value="1"/>
</dbReference>
<dbReference type="GO" id="GO:0005769">
    <property type="term" value="C:early endosome"/>
    <property type="evidence" value="ECO:0007669"/>
    <property type="project" value="TreeGrafter"/>
</dbReference>
<dbReference type="Pfam" id="PF13857">
    <property type="entry name" value="Ank_5"/>
    <property type="match status" value="1"/>
</dbReference>
<evidence type="ECO:0000256" key="5">
    <source>
        <dbReference type="PROSITE-ProRule" id="PRU00339"/>
    </source>
</evidence>
<dbReference type="PROSITE" id="PS51205">
    <property type="entry name" value="VPS9"/>
    <property type="match status" value="1"/>
</dbReference>
<name>A0A0G2GEC9_9PEZI</name>
<gene>
    <name evidence="8" type="ORF">UCDDS831_g07598</name>
</gene>
<dbReference type="InterPro" id="IPR013105">
    <property type="entry name" value="TPR_2"/>
</dbReference>
<reference evidence="8 9" key="2">
    <citation type="submission" date="2015-05" db="EMBL/GenBank/DDBJ databases">
        <title>Distinctive expansion of gene families associated with plant cell wall degradation and secondary metabolism in the genomes of grapevine trunk pathogens.</title>
        <authorList>
            <person name="Lawrence D.P."/>
            <person name="Travadon R."/>
            <person name="Rolshausen P.E."/>
            <person name="Baumgartner K."/>
        </authorList>
    </citation>
    <scope>NUCLEOTIDE SEQUENCE [LARGE SCALE GENOMIC DNA]</scope>
    <source>
        <strain evidence="8">DS831</strain>
    </source>
</reference>
<evidence type="ECO:0000313" key="8">
    <source>
        <dbReference type="EMBL" id="KKY15375.1"/>
    </source>
</evidence>
<evidence type="ECO:0000313" key="9">
    <source>
        <dbReference type="Proteomes" id="UP000034182"/>
    </source>
</evidence>
<dbReference type="GO" id="GO:0090150">
    <property type="term" value="P:establishment of protein localization to membrane"/>
    <property type="evidence" value="ECO:0007669"/>
    <property type="project" value="UniProtKB-ARBA"/>
</dbReference>
<dbReference type="InterPro" id="IPR036871">
    <property type="entry name" value="PX_dom_sf"/>
</dbReference>
<dbReference type="InterPro" id="IPR019734">
    <property type="entry name" value="TPR_rpt"/>
</dbReference>
<dbReference type="FunFam" id="1.20.5.420:FF:000005">
    <property type="entry name" value="Hsc70 cochaperone (SGT), putative"/>
    <property type="match status" value="1"/>
</dbReference>
<dbReference type="SMART" id="SM00248">
    <property type="entry name" value="ANK"/>
    <property type="match status" value="4"/>
</dbReference>
<dbReference type="Gene3D" id="1.25.40.20">
    <property type="entry name" value="Ankyrin repeat-containing domain"/>
    <property type="match status" value="2"/>
</dbReference>
<feature type="region of interest" description="Disordered" evidence="6">
    <location>
        <begin position="368"/>
        <end position="388"/>
    </location>
</feature>
<dbReference type="GO" id="GO:0005886">
    <property type="term" value="C:plasma membrane"/>
    <property type="evidence" value="ECO:0007669"/>
    <property type="project" value="TreeGrafter"/>
</dbReference>
<dbReference type="GO" id="GO:0035091">
    <property type="term" value="F:phosphatidylinositol binding"/>
    <property type="evidence" value="ECO:0007669"/>
    <property type="project" value="InterPro"/>
</dbReference>
<feature type="region of interest" description="Disordered" evidence="6">
    <location>
        <begin position="1197"/>
        <end position="1231"/>
    </location>
</feature>
<dbReference type="InterPro" id="IPR037191">
    <property type="entry name" value="VPS9_dom_sf"/>
</dbReference>
<dbReference type="SUPFAM" id="SSF48403">
    <property type="entry name" value="Ankyrin repeat"/>
    <property type="match status" value="1"/>
</dbReference>
<evidence type="ECO:0000259" key="7">
    <source>
        <dbReference type="PROSITE" id="PS51205"/>
    </source>
</evidence>
<dbReference type="Pfam" id="PF02204">
    <property type="entry name" value="VPS9"/>
    <property type="match status" value="1"/>
</dbReference>
<organism evidence="8 9">
    <name type="scientific">Diplodia seriata</name>
    <dbReference type="NCBI Taxonomy" id="420778"/>
    <lineage>
        <taxon>Eukaryota</taxon>
        <taxon>Fungi</taxon>
        <taxon>Dikarya</taxon>
        <taxon>Ascomycota</taxon>
        <taxon>Pezizomycotina</taxon>
        <taxon>Dothideomycetes</taxon>
        <taxon>Dothideomycetes incertae sedis</taxon>
        <taxon>Botryosphaeriales</taxon>
        <taxon>Botryosphaeriaceae</taxon>
        <taxon>Diplodia</taxon>
    </lineage>
</organism>
<dbReference type="PANTHER" id="PTHR24170:SF1">
    <property type="entry name" value="DOMAIN PROTEIN, PUTATIVE (AFU_ORTHOLOGUE AFUA_1G09870)-RELATED"/>
    <property type="match status" value="1"/>
</dbReference>
<sequence length="1514" mass="164698">MGLPPNEAEDTRTWLLMYIQKQEEVVRQTRALYMGLMEADRKRKMVLKWTKAEGHVGEMSDGEDWVDKEEWGLTEDLVKGKEEEEEEGVVLLVPTTDVLLNARDRESHALYADLSGSEEFLASHVLRVPGGIPPGANGKDTSFRESRGKAKQYTTANGRTVIIKDTFVYSNKGFKSLNQAQLLHDIIYYPDSFDAQPWLVYYISRPLIGHSLSNGSMKMPSTLEIYDEEDMMRRSLETAVTAAIDLFQMVDKQQLSNLGATTDLTGPIVERMIERYVCEQAHETILFPRICTVRRFDDLELESRVRQMQDLDISQVGIPIENGQQGKLELAARLAKGVEIFKKMGSAGSPQEMLDILLATQKLVTMPEPAKEPSSRAGASSDSQSEKQDAMLTINADTLVSLLLVVVIRSSVRHLQARLSYMRHFIFIDDVESGEMGYALSTFEAVLTYLARDSNGLRKASKRNKQLWQATKNGDVAAIRNLLEPGTKSAEDGTMDEEPENAVDDMVPHVDSACGLEGDTSIEKVAHTQDRTGQSVLMMAIEKGQEKSLKYLLSLEEFYPLEEVLSDCNNDGTTLLSAAIQQTNTGVVNILLEYFAQHVHSEYALAEYIAQQDSQGRCAAHYLFDQPLLIHRIGHLVPWKLKDKNGQTPLFALCRSYDHQEYRSMVEAAVTAAARAQHDGQPLHLDDHIDNRGNTLLHIINDPHLAMKLLYHCDADANAANDKQFTPLMVASKYGRTDLVRVLFGDPRVDLNVKDNRGLTAVELAKDDEVRNRIDDLVLLSSPSGVDGRTTTVVRSYFVEDGTIRMVLKSGAPNGSNSITVTTCRRSLADFENLAKWLSQENPASWIPAVTGFATPFLIPSKPSRAILRDIQLRLDSFLKILLHHPTFSTHEMVWEFFLVPDIDQEMLAERSKRKAENRIEQVKEEYTPLLDVREVELFVQHARESVRGMHHSAKSVLRRTNKVRAASSDLIDATSICSTALSSLAYLPDAHKTAFDRYVKTLAQMESSPLTGFYYNMHAISSTIQAILAALSRPGTIVGAMAQTQKQIDRHTLSLQRSGRWPLGLLDDTRHRMQREAAERVDRSVVELESLGKELKYTQQTVAAELADWQDARASAAAPVSTESKKRLALAIIDFLNTSTRDGTLSAEDSESIEIATNCIAESFHVDPTDTAATAEALGGQNLASIYSVYEKLKGRTTPSTEGASSAKEARPSTPTTTSSSSTTDNNKTEAERLKGLGNAAMQKKDYDSAIALYTQALDLVPLNPIYLSNRAAAYSGAGRHNDARQDAEMATAADPAYTKAWSRLGLARYALGDAKGSMEAYEQGIRAEGNGGSDAMKRGYETAKRRVEEEGGSPAARSPSPPGAGAGGAGGMPDLSSLASMLGGGGGGGGQGGGGGMPDFGALMNNPMLRQMAQNVMSNPQMMQNMLSNPRLREMAEQFGGGGGAGAGAGGAGAGAGAQGGAGGAGGGGGMPDFSQMMQDPSIMEMARNLMGGGAPGGAGGAGAGRGGAGGQ</sequence>
<dbReference type="Pfam" id="PF12796">
    <property type="entry name" value="Ank_2"/>
    <property type="match status" value="1"/>
</dbReference>
<dbReference type="SUPFAM" id="SSF48452">
    <property type="entry name" value="TPR-like"/>
    <property type="match status" value="1"/>
</dbReference>
<dbReference type="Pfam" id="PF07719">
    <property type="entry name" value="TPR_2"/>
    <property type="match status" value="1"/>
</dbReference>
<feature type="compositionally biased region" description="Gly residues" evidence="6">
    <location>
        <begin position="1442"/>
        <end position="1473"/>
    </location>
</feature>
<dbReference type="SMART" id="SM00028">
    <property type="entry name" value="TPR"/>
    <property type="match status" value="3"/>
</dbReference>
<comment type="similarity">
    <text evidence="2">Belongs to the SGT family.</text>
</comment>
<dbReference type="GO" id="GO:0005770">
    <property type="term" value="C:late endosome"/>
    <property type="evidence" value="ECO:0007669"/>
    <property type="project" value="TreeGrafter"/>
</dbReference>
<feature type="domain" description="VPS9" evidence="7">
    <location>
        <begin position="295"/>
        <end position="459"/>
    </location>
</feature>
<dbReference type="Gene3D" id="3.30.1520.10">
    <property type="entry name" value="Phox-like domain"/>
    <property type="match status" value="1"/>
</dbReference>
<comment type="caution">
    <text evidence="8">The sequence shown here is derived from an EMBL/GenBank/DDBJ whole genome shotgun (WGS) entry which is preliminary data.</text>
</comment>
<dbReference type="GO" id="GO:0097422">
    <property type="term" value="C:tubular endosome"/>
    <property type="evidence" value="ECO:0007669"/>
    <property type="project" value="TreeGrafter"/>
</dbReference>
<evidence type="ECO:0000256" key="1">
    <source>
        <dbReference type="ARBA" id="ARBA00007428"/>
    </source>
</evidence>
<feature type="compositionally biased region" description="Gly residues" evidence="6">
    <location>
        <begin position="1493"/>
        <end position="1514"/>
    </location>
</feature>
<dbReference type="Gene3D" id="1.10.260.100">
    <property type="match status" value="1"/>
</dbReference>
<dbReference type="SUPFAM" id="SSF109993">
    <property type="entry name" value="VPS9 domain"/>
    <property type="match status" value="1"/>
</dbReference>
<dbReference type="InterPro" id="IPR051248">
    <property type="entry name" value="UPF0507/Ank_repeat_27"/>
</dbReference>
<feature type="compositionally biased region" description="Gly residues" evidence="6">
    <location>
        <begin position="1384"/>
        <end position="1400"/>
    </location>
</feature>
<comment type="similarity">
    <text evidence="1">Belongs to the UPF0507 family.</text>
</comment>
<feature type="compositionally biased region" description="Low complexity" evidence="6">
    <location>
        <begin position="1213"/>
        <end position="1225"/>
    </location>
</feature>
<dbReference type="InterPro" id="IPR036770">
    <property type="entry name" value="Ankyrin_rpt-contain_sf"/>
</dbReference>
<dbReference type="SUPFAM" id="SSF64268">
    <property type="entry name" value="PX domain"/>
    <property type="match status" value="1"/>
</dbReference>
<dbReference type="Gene3D" id="1.20.5.420">
    <property type="entry name" value="Immunoglobulin FC, subunit C"/>
    <property type="match status" value="1"/>
</dbReference>
<proteinExistence type="inferred from homology"/>
<dbReference type="Gene3D" id="1.25.40.10">
    <property type="entry name" value="Tetratricopeptide repeat domain"/>
    <property type="match status" value="1"/>
</dbReference>
<dbReference type="EMBL" id="LAQI01000195">
    <property type="protein sequence ID" value="KKY15375.1"/>
    <property type="molecule type" value="Genomic_DNA"/>
</dbReference>
<accession>A0A0G2GEC9</accession>
<dbReference type="InterPro" id="IPR002110">
    <property type="entry name" value="Ankyrin_rpt"/>
</dbReference>